<keyword evidence="1" id="KW-0175">Coiled coil</keyword>
<sequence length="289" mass="33489">MESTSAKKSAMRYAHPSNETYPYNVNGRPNMPRNSFAAKIYKRNAIFRPEERIETDLDDDTVSEIVPRQPSPPRTVRPSQGASEETRLLRQQLMKASTEKNFEDLVALRYTEPEERFKEFEEILAARTESTDDIIKHMQAMNDEKSARIEELEKELLETRKTVEMLGKEHDKKLKDSKDPFIEMYKSLTGLIFTDVKTSNTGITYTCRQEGSTGKIQFKLTQPSDTKQGMHYEPQLNERKDAGLISILPERLQKQIVFRTDNLRAFYTVLHSSLQLKTEATKDETRNEI</sequence>
<name>A0A162U643_PHYB8</name>
<dbReference type="InterPro" id="IPR020981">
    <property type="entry name" value="Csm1/Pcs1_C"/>
</dbReference>
<evidence type="ECO:0000313" key="5">
    <source>
        <dbReference type="Proteomes" id="UP000077315"/>
    </source>
</evidence>
<evidence type="ECO:0000256" key="2">
    <source>
        <dbReference type="SAM" id="MobiDB-lite"/>
    </source>
</evidence>
<dbReference type="FunCoup" id="A0A162U643">
    <property type="interactions" value="2"/>
</dbReference>
<dbReference type="OrthoDB" id="2431049at2759"/>
<gene>
    <name evidence="4" type="ORF">PHYBLDRAFT_145212</name>
</gene>
<dbReference type="VEuPathDB" id="FungiDB:PHYBLDRAFT_145212"/>
<keyword evidence="5" id="KW-1185">Reference proteome</keyword>
<dbReference type="GeneID" id="28992295"/>
<dbReference type="InterPro" id="IPR040349">
    <property type="entry name" value="Csm1/Pcs1"/>
</dbReference>
<feature type="region of interest" description="Disordered" evidence="2">
    <location>
        <begin position="52"/>
        <end position="84"/>
    </location>
</feature>
<proteinExistence type="predicted"/>
<dbReference type="Gene3D" id="3.90.1150.80">
    <property type="match status" value="1"/>
</dbReference>
<dbReference type="PANTHER" id="PTHR28006:SF1">
    <property type="entry name" value="MONOPOLIN COMPLEX SUBUNIT CSM1"/>
    <property type="match status" value="1"/>
</dbReference>
<dbReference type="InParanoid" id="A0A162U643"/>
<dbReference type="GO" id="GO:0072686">
    <property type="term" value="C:mitotic spindle"/>
    <property type="evidence" value="ECO:0007669"/>
    <property type="project" value="TreeGrafter"/>
</dbReference>
<feature type="region of interest" description="Disordered" evidence="2">
    <location>
        <begin position="1"/>
        <end position="29"/>
    </location>
</feature>
<evidence type="ECO:0000313" key="4">
    <source>
        <dbReference type="EMBL" id="OAD73742.1"/>
    </source>
</evidence>
<dbReference type="AlphaFoldDB" id="A0A162U643"/>
<dbReference type="Proteomes" id="UP000077315">
    <property type="component" value="Unassembled WGS sequence"/>
</dbReference>
<dbReference type="Pfam" id="PF12539">
    <property type="entry name" value="Csm1"/>
    <property type="match status" value="1"/>
</dbReference>
<dbReference type="EMBL" id="KV440980">
    <property type="protein sequence ID" value="OAD73742.1"/>
    <property type="molecule type" value="Genomic_DNA"/>
</dbReference>
<dbReference type="InterPro" id="IPR038608">
    <property type="entry name" value="Csm1/Pcs1_C_sf"/>
</dbReference>
<dbReference type="PANTHER" id="PTHR28006">
    <property type="entry name" value="MONOPOLIN COMPLEX SUBUNIT CSM1"/>
    <property type="match status" value="1"/>
</dbReference>
<feature type="coiled-coil region" evidence="1">
    <location>
        <begin position="135"/>
        <end position="169"/>
    </location>
</feature>
<dbReference type="STRING" id="763407.A0A162U643"/>
<organism evidence="4 5">
    <name type="scientific">Phycomyces blakesleeanus (strain ATCC 8743b / DSM 1359 / FGSC 10004 / NBRC 33097 / NRRL 1555)</name>
    <dbReference type="NCBI Taxonomy" id="763407"/>
    <lineage>
        <taxon>Eukaryota</taxon>
        <taxon>Fungi</taxon>
        <taxon>Fungi incertae sedis</taxon>
        <taxon>Mucoromycota</taxon>
        <taxon>Mucoromycotina</taxon>
        <taxon>Mucoromycetes</taxon>
        <taxon>Mucorales</taxon>
        <taxon>Phycomycetaceae</taxon>
        <taxon>Phycomyces</taxon>
    </lineage>
</organism>
<protein>
    <recommendedName>
        <fullName evidence="3">Monopolin complex subunit Csm1/Pcs1 C-terminal domain-containing protein</fullName>
    </recommendedName>
</protein>
<reference evidence="5" key="1">
    <citation type="submission" date="2015-06" db="EMBL/GenBank/DDBJ databases">
        <title>Expansion of signal transduction pathways in fungi by whole-genome duplication.</title>
        <authorList>
            <consortium name="DOE Joint Genome Institute"/>
            <person name="Corrochano L.M."/>
            <person name="Kuo A."/>
            <person name="Marcet-Houben M."/>
            <person name="Polaino S."/>
            <person name="Salamov A."/>
            <person name="Villalobos J.M."/>
            <person name="Alvarez M.I."/>
            <person name="Avalos J."/>
            <person name="Benito E.P."/>
            <person name="Benoit I."/>
            <person name="Burger G."/>
            <person name="Camino L.P."/>
            <person name="Canovas D."/>
            <person name="Cerda-Olmedo E."/>
            <person name="Cheng J.-F."/>
            <person name="Dominguez A."/>
            <person name="Elias M."/>
            <person name="Eslava A.P."/>
            <person name="Glaser F."/>
            <person name="Grimwood J."/>
            <person name="Gutierrez G."/>
            <person name="Heitman J."/>
            <person name="Henrissat B."/>
            <person name="Iturriaga E.A."/>
            <person name="Lang B.F."/>
            <person name="Lavin J.L."/>
            <person name="Lee S."/>
            <person name="Li W."/>
            <person name="Lindquist E."/>
            <person name="Lopez-Garcia S."/>
            <person name="Luque E.M."/>
            <person name="Marcos A.T."/>
            <person name="Martin J."/>
            <person name="McCluskey K."/>
            <person name="Medina H.R."/>
            <person name="Miralles-Duran A."/>
            <person name="Miyazaki A."/>
            <person name="Munoz-Torres E."/>
            <person name="Oguiza J.A."/>
            <person name="Ohm R."/>
            <person name="Olmedo M."/>
            <person name="Orejas M."/>
            <person name="Ortiz-Castellanos L."/>
            <person name="Pisabarro A.G."/>
            <person name="Rodriguez-Romero J."/>
            <person name="Ruiz-Herrera J."/>
            <person name="Ruiz-Vazquez R."/>
            <person name="Sanz C."/>
            <person name="Schackwitz W."/>
            <person name="Schmutz J."/>
            <person name="Shahriari M."/>
            <person name="Shelest E."/>
            <person name="Silva-Franco F."/>
            <person name="Soanes D."/>
            <person name="Syed K."/>
            <person name="Tagua V.G."/>
            <person name="Talbot N.J."/>
            <person name="Thon M."/>
            <person name="De vries R.P."/>
            <person name="Wiebenga A."/>
            <person name="Yadav J.S."/>
            <person name="Braun E.L."/>
            <person name="Baker S."/>
            <person name="Garre V."/>
            <person name="Horwitz B."/>
            <person name="Torres-Martinez S."/>
            <person name="Idnurm A."/>
            <person name="Herrera-Estrella A."/>
            <person name="Gabaldon T."/>
            <person name="Grigoriev I.V."/>
        </authorList>
    </citation>
    <scope>NUCLEOTIDE SEQUENCE [LARGE SCALE GENOMIC DNA]</scope>
    <source>
        <strain evidence="5">NRRL 1555(-)</strain>
    </source>
</reference>
<accession>A0A162U643</accession>
<dbReference type="GO" id="GO:0051315">
    <property type="term" value="P:attachment of mitotic spindle microtubules to kinetochore"/>
    <property type="evidence" value="ECO:0007669"/>
    <property type="project" value="TreeGrafter"/>
</dbReference>
<dbReference type="GO" id="GO:0045144">
    <property type="term" value="P:meiotic sister chromatid segregation"/>
    <property type="evidence" value="ECO:0007669"/>
    <property type="project" value="TreeGrafter"/>
</dbReference>
<dbReference type="GO" id="GO:0034506">
    <property type="term" value="C:chromosome, centromeric core domain"/>
    <property type="evidence" value="ECO:0007669"/>
    <property type="project" value="TreeGrafter"/>
</dbReference>
<evidence type="ECO:0000259" key="3">
    <source>
        <dbReference type="Pfam" id="PF12539"/>
    </source>
</evidence>
<feature type="domain" description="Monopolin complex subunit Csm1/Pcs1 C-terminal" evidence="3">
    <location>
        <begin position="183"/>
        <end position="260"/>
    </location>
</feature>
<dbReference type="GO" id="GO:0033551">
    <property type="term" value="C:monopolin complex"/>
    <property type="evidence" value="ECO:0007669"/>
    <property type="project" value="InterPro"/>
</dbReference>
<dbReference type="GO" id="GO:0005730">
    <property type="term" value="C:nucleolus"/>
    <property type="evidence" value="ECO:0007669"/>
    <property type="project" value="TreeGrafter"/>
</dbReference>
<dbReference type="CDD" id="cd23787">
    <property type="entry name" value="RWD_CSM1"/>
    <property type="match status" value="1"/>
</dbReference>
<dbReference type="RefSeq" id="XP_018291782.1">
    <property type="nucleotide sequence ID" value="XM_018431389.1"/>
</dbReference>
<dbReference type="GO" id="GO:1990644">
    <property type="term" value="F:microtubule site clamp"/>
    <property type="evidence" value="ECO:0007669"/>
    <property type="project" value="TreeGrafter"/>
</dbReference>
<evidence type="ECO:0000256" key="1">
    <source>
        <dbReference type="SAM" id="Coils"/>
    </source>
</evidence>